<gene>
    <name evidence="1" type="ORF">EHO51_01265</name>
</gene>
<proteinExistence type="predicted"/>
<organism evidence="1 2">
    <name type="scientific">Methylocystis rosea</name>
    <dbReference type="NCBI Taxonomy" id="173366"/>
    <lineage>
        <taxon>Bacteria</taxon>
        <taxon>Pseudomonadati</taxon>
        <taxon>Pseudomonadota</taxon>
        <taxon>Alphaproteobacteria</taxon>
        <taxon>Hyphomicrobiales</taxon>
        <taxon>Methylocystaceae</taxon>
        <taxon>Methylocystis</taxon>
    </lineage>
</organism>
<protein>
    <submittedName>
        <fullName evidence="1">Phage tail tape measure protein</fullName>
    </submittedName>
</protein>
<reference evidence="1 2" key="1">
    <citation type="submission" date="2018-11" db="EMBL/GenBank/DDBJ databases">
        <title>Genome squencing of methanotrophic bacteria isolated from alkaline groundwater in Korea.</title>
        <authorList>
            <person name="Nguyen L.N."/>
        </authorList>
    </citation>
    <scope>NUCLEOTIDE SEQUENCE [LARGE SCALE GENOMIC DNA]</scope>
    <source>
        <strain evidence="1 2">GW6</strain>
    </source>
</reference>
<dbReference type="Proteomes" id="UP000273982">
    <property type="component" value="Chromosome"/>
</dbReference>
<dbReference type="AlphaFoldDB" id="A0A3G8M2X4"/>
<evidence type="ECO:0000313" key="1">
    <source>
        <dbReference type="EMBL" id="AZG75482.1"/>
    </source>
</evidence>
<dbReference type="EMBL" id="CP034086">
    <property type="protein sequence ID" value="AZG75482.1"/>
    <property type="molecule type" value="Genomic_DNA"/>
</dbReference>
<dbReference type="RefSeq" id="WP_124737366.1">
    <property type="nucleotide sequence ID" value="NZ_CP034086.1"/>
</dbReference>
<accession>A0A3G8M2X4</accession>
<name>A0A3G8M2X4_9HYPH</name>
<sequence>MTMSFDPFPDPFNEPGASERLAAPDLRATKLLLDQINVSAGNVTKTLHLGFGSAAASGRSFNDVLSTIAQSLTRMALRTGTKALAEGLVSGLSGMFSGAFGGAGTVAPFAQGGVVASPTYFASGGAMGLMGERGAEAIMPLARGADGRLGVVAQGAGARPVSVTVNIAAQDVESFRRSEAQITGALARAVARGQRNL</sequence>
<dbReference type="KEGG" id="mros:EHO51_01265"/>
<evidence type="ECO:0000313" key="2">
    <source>
        <dbReference type="Proteomes" id="UP000273982"/>
    </source>
</evidence>